<dbReference type="AlphaFoldDB" id="Q1Q063"/>
<reference evidence="2" key="2">
    <citation type="submission" date="2006-01" db="EMBL/GenBank/DDBJ databases">
        <authorList>
            <person name="Genoscope"/>
        </authorList>
    </citation>
    <scope>NUCLEOTIDE SEQUENCE</scope>
</reference>
<dbReference type="Proteomes" id="UP000501926">
    <property type="component" value="Chromosome"/>
</dbReference>
<organism evidence="2">
    <name type="scientific">Kuenenia stuttgartiensis</name>
    <dbReference type="NCBI Taxonomy" id="174633"/>
    <lineage>
        <taxon>Bacteria</taxon>
        <taxon>Pseudomonadati</taxon>
        <taxon>Planctomycetota</taxon>
        <taxon>Candidatus Brocadiia</taxon>
        <taxon>Candidatus Brocadiales</taxon>
        <taxon>Candidatus Brocadiaceae</taxon>
        <taxon>Candidatus Kuenenia</taxon>
    </lineage>
</organism>
<sequence length="85" mass="10010">MNNPPCIMCTLLKKHCVNPYATVSFSKTPTTFVRYVLMWQITQLTVPLSFILPILLLPHLFQYFKTYPYLVQVQNYPFSFSKENT</sequence>
<evidence type="ECO:0000313" key="2">
    <source>
        <dbReference type="EMBL" id="CAJ72723.1"/>
    </source>
</evidence>
<keyword evidence="1" id="KW-0812">Transmembrane</keyword>
<reference evidence="2" key="1">
    <citation type="journal article" date="2006" name="Nature">
        <title>Deciphering the evolution and metabolism of an anammox bacterium from a community genome.</title>
        <authorList>
            <person name="Strous M."/>
            <person name="Pelletier E."/>
            <person name="Mangenot S."/>
            <person name="Rattei T."/>
            <person name="Lehner A."/>
            <person name="Taylor M.W."/>
            <person name="Horn M."/>
            <person name="Daims H."/>
            <person name="Bartol-Mavel D."/>
            <person name="Wincker P."/>
            <person name="Barbe V."/>
            <person name="Fonknechten N."/>
            <person name="Vallenet D."/>
            <person name="Segurens B."/>
            <person name="Schenowitz-Truong C."/>
            <person name="Medigue C."/>
            <person name="Collingro A."/>
            <person name="Snel B."/>
            <person name="Dutilh B.E."/>
            <person name="OpDenCamp H.J.M."/>
            <person name="vanDerDrift C."/>
            <person name="Cirpus I."/>
            <person name="vanDePas-Schoonen K.T."/>
            <person name="Harhangi H.R."/>
            <person name="vanNiftrik L."/>
            <person name="Schmid M."/>
            <person name="Keltjens J."/>
            <person name="vanDeVossenberg J."/>
            <person name="Kartal B."/>
            <person name="Meier H."/>
            <person name="Frishman D."/>
            <person name="Huynen M.A."/>
            <person name="Mewes H."/>
            <person name="Weissenbach J."/>
            <person name="Jetten M.S.M."/>
            <person name="Wagner M."/>
            <person name="LePaslier D."/>
        </authorList>
    </citation>
    <scope>NUCLEOTIDE SEQUENCE</scope>
</reference>
<accession>Q1Q063</accession>
<dbReference type="EMBL" id="CT573072">
    <property type="protein sequence ID" value="CAJ72723.1"/>
    <property type="molecule type" value="Genomic_DNA"/>
</dbReference>
<name>Q1Q063_KUEST</name>
<keyword evidence="1" id="KW-1133">Transmembrane helix</keyword>
<evidence type="ECO:0000313" key="3">
    <source>
        <dbReference type="EMBL" id="QII09898.1"/>
    </source>
</evidence>
<protein>
    <submittedName>
        <fullName evidence="2">Uncharacterized protein</fullName>
    </submittedName>
</protein>
<keyword evidence="1" id="KW-0472">Membrane</keyword>
<evidence type="ECO:0000256" key="1">
    <source>
        <dbReference type="SAM" id="Phobius"/>
    </source>
</evidence>
<proteinExistence type="predicted"/>
<evidence type="ECO:0000313" key="4">
    <source>
        <dbReference type="Proteomes" id="UP000501926"/>
    </source>
</evidence>
<dbReference type="EMBL" id="CP049055">
    <property type="protein sequence ID" value="QII09898.1"/>
    <property type="molecule type" value="Genomic_DNA"/>
</dbReference>
<feature type="transmembrane region" description="Helical" evidence="1">
    <location>
        <begin position="37"/>
        <end position="57"/>
    </location>
</feature>
<gene>
    <name evidence="3" type="ORF">KsCSTR_05190</name>
    <name evidence="2" type="ORF">kustd1978</name>
</gene>
<reference evidence="3 4" key="3">
    <citation type="submission" date="2020-02" db="EMBL/GenBank/DDBJ databases">
        <title>Newly sequenced genome of strain CSTR1 showed variability in Candidatus Kuenenia stuttgartiensis genomes.</title>
        <authorList>
            <person name="Ding C."/>
            <person name="Adrian L."/>
        </authorList>
    </citation>
    <scope>NUCLEOTIDE SEQUENCE [LARGE SCALE GENOMIC DNA]</scope>
    <source>
        <strain evidence="3 4">CSTR1</strain>
    </source>
</reference>